<accession>A0ABU1AI24</accession>
<proteinExistence type="predicted"/>
<keyword evidence="3" id="KW-1185">Reference proteome</keyword>
<dbReference type="Proteomes" id="UP001243717">
    <property type="component" value="Unassembled WGS sequence"/>
</dbReference>
<reference evidence="2 3" key="1">
    <citation type="submission" date="2023-04" db="EMBL/GenBank/DDBJ databases">
        <title>A novel bacteria isolated from coastal sediment.</title>
        <authorList>
            <person name="Liu X.-J."/>
            <person name="Du Z.-J."/>
        </authorList>
    </citation>
    <scope>NUCLEOTIDE SEQUENCE [LARGE SCALE GENOMIC DNA]</scope>
    <source>
        <strain evidence="2 3">SDUM461004</strain>
    </source>
</reference>
<evidence type="ECO:0000313" key="3">
    <source>
        <dbReference type="Proteomes" id="UP001243717"/>
    </source>
</evidence>
<dbReference type="RefSeq" id="WP_308984891.1">
    <property type="nucleotide sequence ID" value="NZ_JARXIC010000011.1"/>
</dbReference>
<sequence>MNKIYDKLILAVAVLLLAGGVALYLKQANATPSMSAPVNAQTGDSPYEAVPMKPSQSVDASWPEVEAQPSGPKWIYDVFTPPKIYVDMSTGEFSADPPVQVAPPPPFGVYLASIDRKPYRIQLEGYIEEDRSDPSKTLLLLFDEEAQKQVRARPGTEKEEAEIELLNFDIQRIRDADNNIEVIAKATILDQRTGEEVVLTHGERRYDSGVTVVIRSNEDSSYVKELTEAPTEFEGPLGQYTLEEINLEETSVTVKKHAIEDGEPETVTLEVESAASSTPTTNNTPTNDQNEDVSDAFDLMF</sequence>
<protein>
    <recommendedName>
        <fullName evidence="4">Flp pilus assembly protein RcpC/CpaB domain-containing protein</fullName>
    </recommendedName>
</protein>
<evidence type="ECO:0000256" key="1">
    <source>
        <dbReference type="SAM" id="MobiDB-lite"/>
    </source>
</evidence>
<feature type="region of interest" description="Disordered" evidence="1">
    <location>
        <begin position="261"/>
        <end position="301"/>
    </location>
</feature>
<evidence type="ECO:0000313" key="2">
    <source>
        <dbReference type="EMBL" id="MDQ8194416.1"/>
    </source>
</evidence>
<comment type="caution">
    <text evidence="2">The sequence shown here is derived from an EMBL/GenBank/DDBJ whole genome shotgun (WGS) entry which is preliminary data.</text>
</comment>
<evidence type="ECO:0008006" key="4">
    <source>
        <dbReference type="Google" id="ProtNLM"/>
    </source>
</evidence>
<gene>
    <name evidence="2" type="ORF">QEH59_08260</name>
</gene>
<organism evidence="2 3">
    <name type="scientific">Thalassobacterium sedimentorum</name>
    <dbReference type="NCBI Taxonomy" id="3041258"/>
    <lineage>
        <taxon>Bacteria</taxon>
        <taxon>Pseudomonadati</taxon>
        <taxon>Verrucomicrobiota</taxon>
        <taxon>Opitutia</taxon>
        <taxon>Puniceicoccales</taxon>
        <taxon>Coraliomargaritaceae</taxon>
        <taxon>Thalassobacterium</taxon>
    </lineage>
</organism>
<dbReference type="EMBL" id="JARXIC010000011">
    <property type="protein sequence ID" value="MDQ8194416.1"/>
    <property type="molecule type" value="Genomic_DNA"/>
</dbReference>
<name>A0ABU1AI24_9BACT</name>
<feature type="compositionally biased region" description="Low complexity" evidence="1">
    <location>
        <begin position="273"/>
        <end position="287"/>
    </location>
</feature>